<dbReference type="GO" id="GO:0003677">
    <property type="term" value="F:DNA binding"/>
    <property type="evidence" value="ECO:0007669"/>
    <property type="project" value="UniProtKB-KW"/>
</dbReference>
<dbReference type="KEGG" id="tps:THAPSDRAFT_31110"/>
<dbReference type="InterPro" id="IPR012340">
    <property type="entry name" value="NA-bd_OB-fold"/>
</dbReference>
<feature type="non-terminal residue" evidence="6">
    <location>
        <position position="50"/>
    </location>
</feature>
<sequence length="50" mass="5440">VTGTVKWYNAERGFGFIAIDDGGADMYVHATGLTFDGPLIENERVGFTTE</sequence>
<dbReference type="PANTHER" id="PTHR46565">
    <property type="entry name" value="COLD SHOCK DOMAIN PROTEIN 2"/>
    <property type="match status" value="1"/>
</dbReference>
<feature type="domain" description="CSD" evidence="5">
    <location>
        <begin position="1"/>
        <end position="50"/>
    </location>
</feature>
<dbReference type="AlphaFoldDB" id="B8BT01"/>
<evidence type="ECO:0000313" key="7">
    <source>
        <dbReference type="Proteomes" id="UP000001449"/>
    </source>
</evidence>
<reference evidence="6 7" key="1">
    <citation type="journal article" date="2004" name="Science">
        <title>The genome of the diatom Thalassiosira pseudonana: ecology, evolution, and metabolism.</title>
        <authorList>
            <person name="Armbrust E.V."/>
            <person name="Berges J.A."/>
            <person name="Bowler C."/>
            <person name="Green B.R."/>
            <person name="Martinez D."/>
            <person name="Putnam N.H."/>
            <person name="Zhou S."/>
            <person name="Allen A.E."/>
            <person name="Apt K.E."/>
            <person name="Bechner M."/>
            <person name="Brzezinski M.A."/>
            <person name="Chaal B.K."/>
            <person name="Chiovitti A."/>
            <person name="Davis A.K."/>
            <person name="Demarest M.S."/>
            <person name="Detter J.C."/>
            <person name="Glavina T."/>
            <person name="Goodstein D."/>
            <person name="Hadi M.Z."/>
            <person name="Hellsten U."/>
            <person name="Hildebrand M."/>
            <person name="Jenkins B.D."/>
            <person name="Jurka J."/>
            <person name="Kapitonov V.V."/>
            <person name="Kroger N."/>
            <person name="Lau W.W."/>
            <person name="Lane T.W."/>
            <person name="Larimer F.W."/>
            <person name="Lippmeier J.C."/>
            <person name="Lucas S."/>
            <person name="Medina M."/>
            <person name="Montsant A."/>
            <person name="Obornik M."/>
            <person name="Parker M.S."/>
            <person name="Palenik B."/>
            <person name="Pazour G.J."/>
            <person name="Richardson P.M."/>
            <person name="Rynearson T.A."/>
            <person name="Saito M.A."/>
            <person name="Schwartz D.C."/>
            <person name="Thamatrakoln K."/>
            <person name="Valentin K."/>
            <person name="Vardi A."/>
            <person name="Wilkerson F.P."/>
            <person name="Rokhsar D.S."/>
        </authorList>
    </citation>
    <scope>NUCLEOTIDE SEQUENCE [LARGE SCALE GENOMIC DNA]</scope>
    <source>
        <strain evidence="6 7">CCMP1335</strain>
    </source>
</reference>
<evidence type="ECO:0000256" key="3">
    <source>
        <dbReference type="ARBA" id="ARBA00023159"/>
    </source>
</evidence>
<evidence type="ECO:0000313" key="6">
    <source>
        <dbReference type="EMBL" id="EED95632.1"/>
    </source>
</evidence>
<name>B8BT01_THAPS</name>
<keyword evidence="7" id="KW-1185">Reference proteome</keyword>
<dbReference type="Proteomes" id="UP000001449">
    <property type="component" value="Chromosome 1"/>
</dbReference>
<dbReference type="EMBL" id="CM000638">
    <property type="protein sequence ID" value="EED95632.1"/>
    <property type="molecule type" value="Genomic_DNA"/>
</dbReference>
<keyword evidence="4" id="KW-0804">Transcription</keyword>
<feature type="non-terminal residue" evidence="6">
    <location>
        <position position="1"/>
    </location>
</feature>
<evidence type="ECO:0000256" key="1">
    <source>
        <dbReference type="ARBA" id="ARBA00023015"/>
    </source>
</evidence>
<dbReference type="PANTHER" id="PTHR46565:SF5">
    <property type="entry name" value="COLD SHOCK PROTEIN 2-LIKE"/>
    <property type="match status" value="1"/>
</dbReference>
<dbReference type="CDD" id="cd04458">
    <property type="entry name" value="CSP_CDS"/>
    <property type="match status" value="1"/>
</dbReference>
<evidence type="ECO:0000256" key="2">
    <source>
        <dbReference type="ARBA" id="ARBA00023125"/>
    </source>
</evidence>
<dbReference type="SUPFAM" id="SSF50249">
    <property type="entry name" value="Nucleic acid-binding proteins"/>
    <property type="match status" value="1"/>
</dbReference>
<dbReference type="HOGENOM" id="CLU_117621_4_1_1"/>
<proteinExistence type="predicted"/>
<dbReference type="Pfam" id="PF00313">
    <property type="entry name" value="CSD"/>
    <property type="match status" value="1"/>
</dbReference>
<dbReference type="InterPro" id="IPR002059">
    <property type="entry name" value="CSP_DNA-bd"/>
</dbReference>
<gene>
    <name evidence="6" type="ORF">THAPSDRAFT_31110</name>
</gene>
<dbReference type="InParanoid" id="B8BT01"/>
<dbReference type="PaxDb" id="35128-Thaps31110"/>
<dbReference type="InterPro" id="IPR012156">
    <property type="entry name" value="Cold_shock_CspA"/>
</dbReference>
<dbReference type="PIRSF" id="PIRSF002599">
    <property type="entry name" value="Cold_shock_A"/>
    <property type="match status" value="1"/>
</dbReference>
<organism evidence="6 7">
    <name type="scientific">Thalassiosira pseudonana</name>
    <name type="common">Marine diatom</name>
    <name type="synonym">Cyclotella nana</name>
    <dbReference type="NCBI Taxonomy" id="35128"/>
    <lineage>
        <taxon>Eukaryota</taxon>
        <taxon>Sar</taxon>
        <taxon>Stramenopiles</taxon>
        <taxon>Ochrophyta</taxon>
        <taxon>Bacillariophyta</taxon>
        <taxon>Coscinodiscophyceae</taxon>
        <taxon>Thalassiosirophycidae</taxon>
        <taxon>Thalassiosirales</taxon>
        <taxon>Thalassiosiraceae</taxon>
        <taxon>Thalassiosira</taxon>
    </lineage>
</organism>
<keyword evidence="1" id="KW-0805">Transcription regulation</keyword>
<keyword evidence="2" id="KW-0238">DNA-binding</keyword>
<protein>
    <recommendedName>
        <fullName evidence="5">CSD domain-containing protein</fullName>
    </recommendedName>
</protein>
<evidence type="ECO:0000256" key="4">
    <source>
        <dbReference type="ARBA" id="ARBA00023163"/>
    </source>
</evidence>
<keyword evidence="3" id="KW-0010">Activator</keyword>
<dbReference type="Gene3D" id="2.40.50.140">
    <property type="entry name" value="Nucleic acid-binding proteins"/>
    <property type="match status" value="1"/>
</dbReference>
<evidence type="ECO:0000259" key="5">
    <source>
        <dbReference type="PROSITE" id="PS51857"/>
    </source>
</evidence>
<dbReference type="RefSeq" id="XP_002285991.1">
    <property type="nucleotide sequence ID" value="XM_002285955.1"/>
</dbReference>
<dbReference type="PRINTS" id="PR00050">
    <property type="entry name" value="COLDSHOCK"/>
</dbReference>
<dbReference type="PROSITE" id="PS51857">
    <property type="entry name" value="CSD_2"/>
    <property type="match status" value="1"/>
</dbReference>
<reference evidence="6 7" key="2">
    <citation type="journal article" date="2008" name="Nature">
        <title>The Phaeodactylum genome reveals the evolutionary history of diatom genomes.</title>
        <authorList>
            <person name="Bowler C."/>
            <person name="Allen A.E."/>
            <person name="Badger J.H."/>
            <person name="Grimwood J."/>
            <person name="Jabbari K."/>
            <person name="Kuo A."/>
            <person name="Maheswari U."/>
            <person name="Martens C."/>
            <person name="Maumus F."/>
            <person name="Otillar R.P."/>
            <person name="Rayko E."/>
            <person name="Salamov A."/>
            <person name="Vandepoele K."/>
            <person name="Beszteri B."/>
            <person name="Gruber A."/>
            <person name="Heijde M."/>
            <person name="Katinka M."/>
            <person name="Mock T."/>
            <person name="Valentin K."/>
            <person name="Verret F."/>
            <person name="Berges J.A."/>
            <person name="Brownlee C."/>
            <person name="Cadoret J.P."/>
            <person name="Chiovitti A."/>
            <person name="Choi C.J."/>
            <person name="Coesel S."/>
            <person name="De Martino A."/>
            <person name="Detter J.C."/>
            <person name="Durkin C."/>
            <person name="Falciatore A."/>
            <person name="Fournet J."/>
            <person name="Haruta M."/>
            <person name="Huysman M.J."/>
            <person name="Jenkins B.D."/>
            <person name="Jiroutova K."/>
            <person name="Jorgensen R.E."/>
            <person name="Joubert Y."/>
            <person name="Kaplan A."/>
            <person name="Kroger N."/>
            <person name="Kroth P.G."/>
            <person name="La Roche J."/>
            <person name="Lindquist E."/>
            <person name="Lommer M."/>
            <person name="Martin-Jezequel V."/>
            <person name="Lopez P.J."/>
            <person name="Lucas S."/>
            <person name="Mangogna M."/>
            <person name="McGinnis K."/>
            <person name="Medlin L.K."/>
            <person name="Montsant A."/>
            <person name="Oudot-Le Secq M.P."/>
            <person name="Napoli C."/>
            <person name="Obornik M."/>
            <person name="Parker M.S."/>
            <person name="Petit J.L."/>
            <person name="Porcel B.M."/>
            <person name="Poulsen N."/>
            <person name="Robison M."/>
            <person name="Rychlewski L."/>
            <person name="Rynearson T.A."/>
            <person name="Schmutz J."/>
            <person name="Shapiro H."/>
            <person name="Siaut M."/>
            <person name="Stanley M."/>
            <person name="Sussman M.R."/>
            <person name="Taylor A.R."/>
            <person name="Vardi A."/>
            <person name="von Dassow P."/>
            <person name="Vyverman W."/>
            <person name="Willis A."/>
            <person name="Wyrwicz L.S."/>
            <person name="Rokhsar D.S."/>
            <person name="Weissenbach J."/>
            <person name="Armbrust E.V."/>
            <person name="Green B.R."/>
            <person name="Van de Peer Y."/>
            <person name="Grigoriev I.V."/>
        </authorList>
    </citation>
    <scope>NUCLEOTIDE SEQUENCE [LARGE SCALE GENOMIC DNA]</scope>
    <source>
        <strain evidence="6 7">CCMP1335</strain>
    </source>
</reference>
<dbReference type="GeneID" id="7446797"/>
<accession>B8BT01</accession>